<dbReference type="GO" id="GO:0003924">
    <property type="term" value="F:GTPase activity"/>
    <property type="evidence" value="ECO:0007669"/>
    <property type="project" value="InterPro"/>
</dbReference>
<dbReference type="PRINTS" id="PR00449">
    <property type="entry name" value="RASTRNSFRMNG"/>
</dbReference>
<dbReference type="GO" id="GO:0035099">
    <property type="term" value="P:hemocyte migration"/>
    <property type="evidence" value="ECO:0007669"/>
    <property type="project" value="UniProtKB-ARBA"/>
</dbReference>
<reference evidence="6" key="1">
    <citation type="submission" date="2022-05" db="EMBL/GenBank/DDBJ databases">
        <authorList>
            <person name="Okamura Y."/>
        </authorList>
    </citation>
    <scope>NUCLEOTIDE SEQUENCE</scope>
</reference>
<dbReference type="Pfam" id="PF00071">
    <property type="entry name" value="Ras"/>
    <property type="match status" value="1"/>
</dbReference>
<dbReference type="SMART" id="SM00173">
    <property type="entry name" value="RAS"/>
    <property type="match status" value="1"/>
</dbReference>
<dbReference type="AlphaFoldDB" id="A0A9P0TD43"/>
<feature type="chain" id="PRO_5040317128" description="Rho-related GTP-binding protein RhoN-like" evidence="5">
    <location>
        <begin position="18"/>
        <end position="276"/>
    </location>
</feature>
<dbReference type="PROSITE" id="PS51420">
    <property type="entry name" value="RHO"/>
    <property type="match status" value="1"/>
</dbReference>
<dbReference type="GO" id="GO:0007264">
    <property type="term" value="P:small GTPase-mediated signal transduction"/>
    <property type="evidence" value="ECO:0007669"/>
    <property type="project" value="InterPro"/>
</dbReference>
<evidence type="ECO:0000256" key="5">
    <source>
        <dbReference type="SAM" id="SignalP"/>
    </source>
</evidence>
<dbReference type="PROSITE" id="PS51419">
    <property type="entry name" value="RAB"/>
    <property type="match status" value="1"/>
</dbReference>
<protein>
    <recommendedName>
        <fullName evidence="8">Rho-related GTP-binding protein RhoN-like</fullName>
    </recommendedName>
</protein>
<evidence type="ECO:0000313" key="6">
    <source>
        <dbReference type="EMBL" id="CAH4030214.1"/>
    </source>
</evidence>
<evidence type="ECO:0000313" key="7">
    <source>
        <dbReference type="Proteomes" id="UP001152562"/>
    </source>
</evidence>
<dbReference type="GO" id="GO:0016020">
    <property type="term" value="C:membrane"/>
    <property type="evidence" value="ECO:0007669"/>
    <property type="project" value="UniProtKB-SubCell"/>
</dbReference>
<name>A0A9P0TD43_PIEBR</name>
<keyword evidence="4" id="KW-0472">Membrane</keyword>
<dbReference type="InterPro" id="IPR027417">
    <property type="entry name" value="P-loop_NTPase"/>
</dbReference>
<evidence type="ECO:0000256" key="4">
    <source>
        <dbReference type="ARBA" id="ARBA00023136"/>
    </source>
</evidence>
<dbReference type="InterPro" id="IPR005225">
    <property type="entry name" value="Small_GTP-bd"/>
</dbReference>
<dbReference type="GO" id="GO:0003006">
    <property type="term" value="P:developmental process involved in reproduction"/>
    <property type="evidence" value="ECO:0007669"/>
    <property type="project" value="UniProtKB-ARBA"/>
</dbReference>
<evidence type="ECO:0000256" key="3">
    <source>
        <dbReference type="ARBA" id="ARBA00023134"/>
    </source>
</evidence>
<feature type="signal peptide" evidence="5">
    <location>
        <begin position="1"/>
        <end position="17"/>
    </location>
</feature>
<dbReference type="SMART" id="SM00174">
    <property type="entry name" value="RHO"/>
    <property type="match status" value="1"/>
</dbReference>
<dbReference type="EMBL" id="CALOZG010000010">
    <property type="protein sequence ID" value="CAH4030214.1"/>
    <property type="molecule type" value="Genomic_DNA"/>
</dbReference>
<accession>A0A9P0TD43</accession>
<gene>
    <name evidence="6" type="ORF">PIBRA_LOCUS6884</name>
</gene>
<keyword evidence="3" id="KW-0342">GTP-binding</keyword>
<dbReference type="PANTHER" id="PTHR24072">
    <property type="entry name" value="RHO FAMILY GTPASE"/>
    <property type="match status" value="1"/>
</dbReference>
<dbReference type="Proteomes" id="UP001152562">
    <property type="component" value="Unassembled WGS sequence"/>
</dbReference>
<evidence type="ECO:0000256" key="1">
    <source>
        <dbReference type="ARBA" id="ARBA00004370"/>
    </source>
</evidence>
<organism evidence="6 7">
    <name type="scientific">Pieris brassicae</name>
    <name type="common">White butterfly</name>
    <name type="synonym">Large white butterfly</name>
    <dbReference type="NCBI Taxonomy" id="7116"/>
    <lineage>
        <taxon>Eukaryota</taxon>
        <taxon>Metazoa</taxon>
        <taxon>Ecdysozoa</taxon>
        <taxon>Arthropoda</taxon>
        <taxon>Hexapoda</taxon>
        <taxon>Insecta</taxon>
        <taxon>Pterygota</taxon>
        <taxon>Neoptera</taxon>
        <taxon>Endopterygota</taxon>
        <taxon>Lepidoptera</taxon>
        <taxon>Glossata</taxon>
        <taxon>Ditrysia</taxon>
        <taxon>Papilionoidea</taxon>
        <taxon>Pieridae</taxon>
        <taxon>Pierinae</taxon>
        <taxon>Pieris</taxon>
    </lineage>
</organism>
<dbReference type="InterPro" id="IPR003578">
    <property type="entry name" value="Small_GTPase_Rho"/>
</dbReference>
<dbReference type="SMART" id="SM00175">
    <property type="entry name" value="RAB"/>
    <property type="match status" value="1"/>
</dbReference>
<comment type="caution">
    <text evidence="6">The sequence shown here is derived from an EMBL/GenBank/DDBJ whole genome shotgun (WGS) entry which is preliminary data.</text>
</comment>
<dbReference type="GO" id="GO:0005525">
    <property type="term" value="F:GTP binding"/>
    <property type="evidence" value="ECO:0007669"/>
    <property type="project" value="UniProtKB-KW"/>
</dbReference>
<dbReference type="Gene3D" id="3.40.50.300">
    <property type="entry name" value="P-loop containing nucleotide triphosphate hydrolases"/>
    <property type="match status" value="1"/>
</dbReference>
<keyword evidence="5" id="KW-0732">Signal</keyword>
<dbReference type="FunFam" id="3.40.50.300:FF:002060">
    <property type="entry name" value="Rho family GTPase"/>
    <property type="match status" value="1"/>
</dbReference>
<dbReference type="InterPro" id="IPR001806">
    <property type="entry name" value="Small_GTPase"/>
</dbReference>
<dbReference type="GO" id="GO:0001667">
    <property type="term" value="P:ameboidal-type cell migration"/>
    <property type="evidence" value="ECO:0007669"/>
    <property type="project" value="UniProtKB-ARBA"/>
</dbReference>
<dbReference type="GO" id="GO:0035006">
    <property type="term" value="P:melanization defense response"/>
    <property type="evidence" value="ECO:0007669"/>
    <property type="project" value="UniProtKB-ARBA"/>
</dbReference>
<dbReference type="GO" id="GO:0022412">
    <property type="term" value="P:cellular process involved in reproduction in multicellular organism"/>
    <property type="evidence" value="ECO:0007669"/>
    <property type="project" value="UniProtKB-ARBA"/>
</dbReference>
<sequence length="276" mass="30548">MIWCWKFRGEALRPAVAILAYFCACHKKQIQTSDVSDHHLFLIGVNMWSGKKTEGGAGTPTEEEIKVVLVGDTQCGKTSLVQRFVTDNFVEAYTPTGFEKYGYTCTVADYRVNFSVWDTSGTTAYDTVRPLAYQDAKIFMLCFNIAEPESLNNAAAKWYREVRTHGGSAPVLLCGCKADLRHDKETLTMLSKHRTHPVTSEEALSVARQLGATTYVETSARASSKGVKDAFEVAALAALGKLNKQQIKQQKQVGRSKSKRDLKAELKGRAKSCCVM</sequence>
<evidence type="ECO:0008006" key="8">
    <source>
        <dbReference type="Google" id="ProtNLM"/>
    </source>
</evidence>
<dbReference type="SUPFAM" id="SSF52540">
    <property type="entry name" value="P-loop containing nucleoside triphosphate hydrolases"/>
    <property type="match status" value="1"/>
</dbReference>
<keyword evidence="2" id="KW-0547">Nucleotide-binding</keyword>
<proteinExistence type="predicted"/>
<keyword evidence="7" id="KW-1185">Reference proteome</keyword>
<dbReference type="PROSITE" id="PS51421">
    <property type="entry name" value="RAS"/>
    <property type="match status" value="1"/>
</dbReference>
<dbReference type="SMART" id="SM00176">
    <property type="entry name" value="RAN"/>
    <property type="match status" value="1"/>
</dbReference>
<comment type="subcellular location">
    <subcellularLocation>
        <location evidence="1">Membrane</location>
    </subcellularLocation>
</comment>
<dbReference type="NCBIfam" id="TIGR00231">
    <property type="entry name" value="small_GTP"/>
    <property type="match status" value="1"/>
</dbReference>
<evidence type="ECO:0000256" key="2">
    <source>
        <dbReference type="ARBA" id="ARBA00022741"/>
    </source>
</evidence>